<organism evidence="2 3">
    <name type="scientific">Strigomonas culicis</name>
    <dbReference type="NCBI Taxonomy" id="28005"/>
    <lineage>
        <taxon>Eukaryota</taxon>
        <taxon>Discoba</taxon>
        <taxon>Euglenozoa</taxon>
        <taxon>Kinetoplastea</taxon>
        <taxon>Metakinetoplastina</taxon>
        <taxon>Trypanosomatida</taxon>
        <taxon>Trypanosomatidae</taxon>
        <taxon>Strigomonadinae</taxon>
        <taxon>Strigomonas</taxon>
    </lineage>
</organism>
<feature type="region of interest" description="Disordered" evidence="1">
    <location>
        <begin position="302"/>
        <end position="327"/>
    </location>
</feature>
<accession>S9VDP6</accession>
<feature type="compositionally biased region" description="Basic residues" evidence="1">
    <location>
        <begin position="317"/>
        <end position="327"/>
    </location>
</feature>
<gene>
    <name evidence="2" type="ORF">STCU_06827</name>
</gene>
<evidence type="ECO:0000256" key="1">
    <source>
        <dbReference type="SAM" id="MobiDB-lite"/>
    </source>
</evidence>
<evidence type="ECO:0000313" key="2">
    <source>
        <dbReference type="EMBL" id="EPY25131.1"/>
    </source>
</evidence>
<name>S9VDP6_9TRYP</name>
<comment type="caution">
    <text evidence="2">The sequence shown here is derived from an EMBL/GenBank/DDBJ whole genome shotgun (WGS) entry which is preliminary data.</text>
</comment>
<sequence length="327" mass="36971">MKKSVESWNGGFHNFMAAAAGNPQEVRPWELLYDERRQLSHEPRIVQQIKLESEWSQPPMLGIWKRIQQFALPAQGYAMPNAAFLQFLETNGINSATMRQTLLDFYREGFHIHGTSYKDVPLHGLLLCKVLALGLQDSKTGAVLLDHCFRSLSCCMEDFDAGVLHLSRRRLQASVEELTARREAATARRKRRVPLSLAAQLEEQRLLALDQLWPADETGAVPDVLDAAGFHHLLHSNSELSSYFVKPLLEATLTCFRPVLHNGEYSTIGVKFPAVPFAWQEMLELEEYDKFQPGDADALLLHDVEKDGKDPNAVPVTKKKKKKATKK</sequence>
<protein>
    <submittedName>
        <fullName evidence="2">Uncharacterized protein</fullName>
    </submittedName>
</protein>
<dbReference type="OrthoDB" id="238691at2759"/>
<proteinExistence type="predicted"/>
<evidence type="ECO:0000313" key="3">
    <source>
        <dbReference type="Proteomes" id="UP000015354"/>
    </source>
</evidence>
<dbReference type="AlphaFoldDB" id="S9VDP6"/>
<dbReference type="EMBL" id="ATMH01006827">
    <property type="protein sequence ID" value="EPY25131.1"/>
    <property type="molecule type" value="Genomic_DNA"/>
</dbReference>
<dbReference type="Proteomes" id="UP000015354">
    <property type="component" value="Unassembled WGS sequence"/>
</dbReference>
<keyword evidence="3" id="KW-1185">Reference proteome</keyword>
<reference evidence="2 3" key="1">
    <citation type="journal article" date="2013" name="PLoS ONE">
        <title>Predicting the Proteins of Angomonas deanei, Strigomonas culicis and Their Respective Endosymbionts Reveals New Aspects of the Trypanosomatidae Family.</title>
        <authorList>
            <person name="Motta M.C."/>
            <person name="Martins A.C."/>
            <person name="de Souza S.S."/>
            <person name="Catta-Preta C.M."/>
            <person name="Silva R."/>
            <person name="Klein C.C."/>
            <person name="de Almeida L.G."/>
            <person name="de Lima Cunha O."/>
            <person name="Ciapina L.P."/>
            <person name="Brocchi M."/>
            <person name="Colabardini A.C."/>
            <person name="de Araujo Lima B."/>
            <person name="Machado C.R."/>
            <person name="de Almeida Soares C.M."/>
            <person name="Probst C.M."/>
            <person name="de Menezes C.B."/>
            <person name="Thompson C.E."/>
            <person name="Bartholomeu D.C."/>
            <person name="Gradia D.F."/>
            <person name="Pavoni D.P."/>
            <person name="Grisard E.C."/>
            <person name="Fantinatti-Garboggini F."/>
            <person name="Marchini F.K."/>
            <person name="Rodrigues-Luiz G.F."/>
            <person name="Wagner G."/>
            <person name="Goldman G.H."/>
            <person name="Fietto J.L."/>
            <person name="Elias M.C."/>
            <person name="Goldman M.H."/>
            <person name="Sagot M.F."/>
            <person name="Pereira M."/>
            <person name="Stoco P.H."/>
            <person name="de Mendonca-Neto R.P."/>
            <person name="Teixeira S.M."/>
            <person name="Maciel T.E."/>
            <person name="de Oliveira Mendes T.A."/>
            <person name="Urmenyi T.P."/>
            <person name="de Souza W."/>
            <person name="Schenkman S."/>
            <person name="de Vasconcelos A.T."/>
        </authorList>
    </citation>
    <scope>NUCLEOTIDE SEQUENCE [LARGE SCALE GENOMIC DNA]</scope>
</reference>